<dbReference type="AlphaFoldDB" id="A0AAV7M4Q2"/>
<gene>
    <name evidence="2" type="ORF">NDU88_001989</name>
</gene>
<feature type="region of interest" description="Disordered" evidence="1">
    <location>
        <begin position="60"/>
        <end position="98"/>
    </location>
</feature>
<keyword evidence="3" id="KW-1185">Reference proteome</keyword>
<reference evidence="2" key="1">
    <citation type="journal article" date="2022" name="bioRxiv">
        <title>Sequencing and chromosome-scale assembly of the giantPleurodeles waltlgenome.</title>
        <authorList>
            <person name="Brown T."/>
            <person name="Elewa A."/>
            <person name="Iarovenko S."/>
            <person name="Subramanian E."/>
            <person name="Araus A.J."/>
            <person name="Petzold A."/>
            <person name="Susuki M."/>
            <person name="Suzuki K.-i.T."/>
            <person name="Hayashi T."/>
            <person name="Toyoda A."/>
            <person name="Oliveira C."/>
            <person name="Osipova E."/>
            <person name="Leigh N.D."/>
            <person name="Simon A."/>
            <person name="Yun M.H."/>
        </authorList>
    </citation>
    <scope>NUCLEOTIDE SEQUENCE</scope>
    <source>
        <strain evidence="2">20211129_DDA</strain>
        <tissue evidence="2">Liver</tissue>
    </source>
</reference>
<accession>A0AAV7M4Q2</accession>
<comment type="caution">
    <text evidence="2">The sequence shown here is derived from an EMBL/GenBank/DDBJ whole genome shotgun (WGS) entry which is preliminary data.</text>
</comment>
<evidence type="ECO:0000313" key="3">
    <source>
        <dbReference type="Proteomes" id="UP001066276"/>
    </source>
</evidence>
<sequence length="98" mass="10778">MLSEGPRKRGRGLVGAVRIHDTGRVSLVRVDHLSPGVVPESKLVQLLSWRTRGEFMVPGVPRKHGTASIQGHSQVSARPGRRLQDPQGPFVQSLLRSR</sequence>
<name>A0AAV7M4Q2_PLEWA</name>
<evidence type="ECO:0000256" key="1">
    <source>
        <dbReference type="SAM" id="MobiDB-lite"/>
    </source>
</evidence>
<proteinExistence type="predicted"/>
<feature type="compositionally biased region" description="Polar residues" evidence="1">
    <location>
        <begin position="67"/>
        <end position="76"/>
    </location>
</feature>
<evidence type="ECO:0000313" key="2">
    <source>
        <dbReference type="EMBL" id="KAJ1096858.1"/>
    </source>
</evidence>
<dbReference type="Proteomes" id="UP001066276">
    <property type="component" value="Chromosome 10"/>
</dbReference>
<protein>
    <submittedName>
        <fullName evidence="2">Uncharacterized protein</fullName>
    </submittedName>
</protein>
<organism evidence="2 3">
    <name type="scientific">Pleurodeles waltl</name>
    <name type="common">Iberian ribbed newt</name>
    <dbReference type="NCBI Taxonomy" id="8319"/>
    <lineage>
        <taxon>Eukaryota</taxon>
        <taxon>Metazoa</taxon>
        <taxon>Chordata</taxon>
        <taxon>Craniata</taxon>
        <taxon>Vertebrata</taxon>
        <taxon>Euteleostomi</taxon>
        <taxon>Amphibia</taxon>
        <taxon>Batrachia</taxon>
        <taxon>Caudata</taxon>
        <taxon>Salamandroidea</taxon>
        <taxon>Salamandridae</taxon>
        <taxon>Pleurodelinae</taxon>
        <taxon>Pleurodeles</taxon>
    </lineage>
</organism>
<dbReference type="EMBL" id="JANPWB010000014">
    <property type="protein sequence ID" value="KAJ1096858.1"/>
    <property type="molecule type" value="Genomic_DNA"/>
</dbReference>